<proteinExistence type="inferred from homology"/>
<keyword evidence="4 9" id="KW-0378">Hydrolase</keyword>
<evidence type="ECO:0000256" key="4">
    <source>
        <dbReference type="ARBA" id="ARBA00022801"/>
    </source>
</evidence>
<dbReference type="PROSITE" id="PS51910">
    <property type="entry name" value="GH18_2"/>
    <property type="match status" value="1"/>
</dbReference>
<feature type="domain" description="GH18" evidence="10">
    <location>
        <begin position="79"/>
        <end position="415"/>
    </location>
</feature>
<dbReference type="OMA" id="RSWCCPP"/>
<evidence type="ECO:0000256" key="1">
    <source>
        <dbReference type="ARBA" id="ARBA00000822"/>
    </source>
</evidence>
<accession>A0A135LJ02</accession>
<dbReference type="GO" id="GO:0006032">
    <property type="term" value="P:chitin catabolic process"/>
    <property type="evidence" value="ECO:0007669"/>
    <property type="project" value="UniProtKB-KW"/>
</dbReference>
<dbReference type="PANTHER" id="PTHR11177:SF333">
    <property type="entry name" value="CHITINASE"/>
    <property type="match status" value="1"/>
</dbReference>
<dbReference type="InterPro" id="IPR050314">
    <property type="entry name" value="Glycosyl_Hydrlase_18"/>
</dbReference>
<keyword evidence="7 9" id="KW-0326">Glycosidase</keyword>
<protein>
    <recommendedName>
        <fullName evidence="3">chitinase</fullName>
        <ecNumber evidence="3">3.2.1.14</ecNumber>
    </recommendedName>
</protein>
<dbReference type="EMBL" id="LHQR01000065">
    <property type="protein sequence ID" value="KXG48919.1"/>
    <property type="molecule type" value="Genomic_DNA"/>
</dbReference>
<dbReference type="Proteomes" id="UP000070168">
    <property type="component" value="Unassembled WGS sequence"/>
</dbReference>
<dbReference type="STRING" id="5078.A0A135LJ02"/>
<reference evidence="11 12" key="1">
    <citation type="journal article" date="2016" name="BMC Genomics">
        <title>Genome sequencing and secondary metabolism of the postharvest pathogen Penicillium griseofulvum.</title>
        <authorList>
            <person name="Banani H."/>
            <person name="Marcet-Houben M."/>
            <person name="Ballester A.R."/>
            <person name="Abbruscato P."/>
            <person name="Gonzalez-Candelas L."/>
            <person name="Gabaldon T."/>
            <person name="Spadaro D."/>
        </authorList>
    </citation>
    <scope>NUCLEOTIDE SEQUENCE [LARGE SCALE GENOMIC DNA]</scope>
    <source>
        <strain evidence="11 12">PG3</strain>
    </source>
</reference>
<keyword evidence="12" id="KW-1185">Reference proteome</keyword>
<dbReference type="GO" id="GO:0000272">
    <property type="term" value="P:polysaccharide catabolic process"/>
    <property type="evidence" value="ECO:0007669"/>
    <property type="project" value="UniProtKB-KW"/>
</dbReference>
<dbReference type="InterPro" id="IPR001579">
    <property type="entry name" value="Glyco_hydro_18_chit_AS"/>
</dbReference>
<evidence type="ECO:0000256" key="9">
    <source>
        <dbReference type="RuleBase" id="RU000489"/>
    </source>
</evidence>
<evidence type="ECO:0000259" key="10">
    <source>
        <dbReference type="PROSITE" id="PS51910"/>
    </source>
</evidence>
<gene>
    <name evidence="11" type="ORF">PGRI_027890</name>
</gene>
<dbReference type="PANTHER" id="PTHR11177">
    <property type="entry name" value="CHITINASE"/>
    <property type="match status" value="1"/>
</dbReference>
<dbReference type="SUPFAM" id="SSF51445">
    <property type="entry name" value="(Trans)glycosidases"/>
    <property type="match status" value="1"/>
</dbReference>
<name>A0A135LJ02_PENPA</name>
<evidence type="ECO:0000256" key="7">
    <source>
        <dbReference type="ARBA" id="ARBA00023295"/>
    </source>
</evidence>
<dbReference type="AlphaFoldDB" id="A0A135LJ02"/>
<comment type="similarity">
    <text evidence="2">Belongs to the glycosyl hydrolase 18 family. Chitinase class V subfamily.</text>
</comment>
<dbReference type="Pfam" id="PF00704">
    <property type="entry name" value="Glyco_hydro_18"/>
    <property type="match status" value="1"/>
</dbReference>
<dbReference type="GO" id="GO:0008843">
    <property type="term" value="F:endochitinase activity"/>
    <property type="evidence" value="ECO:0007669"/>
    <property type="project" value="UniProtKB-EC"/>
</dbReference>
<dbReference type="InterPro" id="IPR029070">
    <property type="entry name" value="Chitinase_insertion_sf"/>
</dbReference>
<evidence type="ECO:0000313" key="12">
    <source>
        <dbReference type="Proteomes" id="UP000070168"/>
    </source>
</evidence>
<comment type="caution">
    <text evidence="11">The sequence shown here is derived from an EMBL/GenBank/DDBJ whole genome shotgun (WGS) entry which is preliminary data.</text>
</comment>
<evidence type="ECO:0000256" key="2">
    <source>
        <dbReference type="ARBA" id="ARBA00008682"/>
    </source>
</evidence>
<keyword evidence="6" id="KW-0119">Carbohydrate metabolism</keyword>
<dbReference type="InterPro" id="IPR017853">
    <property type="entry name" value="GH"/>
</dbReference>
<evidence type="ECO:0000256" key="8">
    <source>
        <dbReference type="ARBA" id="ARBA00023326"/>
    </source>
</evidence>
<dbReference type="SMART" id="SM00636">
    <property type="entry name" value="Glyco_18"/>
    <property type="match status" value="1"/>
</dbReference>
<evidence type="ECO:0000313" key="11">
    <source>
        <dbReference type="EMBL" id="KXG48919.1"/>
    </source>
</evidence>
<dbReference type="Gene3D" id="3.10.50.10">
    <property type="match status" value="1"/>
</dbReference>
<evidence type="ECO:0000256" key="3">
    <source>
        <dbReference type="ARBA" id="ARBA00012729"/>
    </source>
</evidence>
<keyword evidence="5" id="KW-0146">Chitin degradation</keyword>
<sequence>MQATPVKKAAVTNLDSADMALTFAAKMSVLRDAIASQNVTPVLEKNGQKANLGYCGTTKEFCGNKTVKHDTCSKDRYMDRVVGYYEGWSTRRPCHAFWPEQIPLGVYSHINFAFATIDPDTYQVLPSDKRDVDLYSRLTSLKTYDKDLKVMIAIGGWTFNDPGRTGTVFSDLAASEEKQDKFITSLISFMSTHDFDGIDLDCEYPEADDRNGRPEDYKNFPKFLTSYWYLQHFDLKALAKHVSFFNIMSYDMHGTWDQDNKWTGAFLNARTNLTEIKSALDLLWRNDVQGDQVVMGLAFYGRSYTTQGCTEPGCVYASGGLPGPCSRESGILLNNEIMDIIHDRKLTPKLYKKATVVKVVTWDDQWVSMDDRETLGLKADFAREQCLSGLMVWAISHDTSTADFSKDLAAVSNRQVLMQHDMIDSDIVTERTNHHQCRWTNCGESCPAGWKMIKRADDWKTGDPEYMMDDTHCYGYGSRSWCCPPEYKLPKCGWYNFEKGNCVPGCESGMVEIGSTTNGCKKDGQYQSACCSVEDDSGKELSSMAVYNTCEWSKEHPRCDDGKCSGLKSTILGQSGQGSGDAYCYVGDVSGKHWPKKQKTLQKYCCNTESKTKRFENCEWRNDVGWLRADQMCRSGCGTNQVRVAMDGYNEGCYQHGARAYCCDAVSYTETERMSDDLQEFEDALIDWMTNVECANNYPHTPTKALRIREDKCEVIASHILVAHLVEIFTGYSGQTDHWDRLVGIWNKAISSQFENLKAGTMLPFIFSNTSFPELLRDGYKQTAIYILQIPETYNKLFGNKDTTLSCERNLCDYDDGFCDETDGDTDDDVLTRRDPQWQEQNGPALQKRANAKQLVFKCAGKIGERILEYTRFAYPGTKDWLQLRAKKKDPKKQSVVDNTVVNNDPVDCADTDVLERQATAEELTPGTETMVNTDHVVESKLIKKFMAWAILAGNCDIDCDFIVDFLGGDNIPANAPKTPGNNLILRKPIDRIMEQLGSKTNFDVFRLMSQSLNKLKGDLWSYDSPQNTFIGNGVWATALANSDPEKALTTLRDVIAVYNYQNLEKVWERFKIVYDGIRSKLDLAAAAYKDQESKSVDLGSCWDRFFEMEKNQMVKFGKDFILQGLQDLAARWVEDPSKDDKYQQTAQMVKQVLAVLCEKVNQIYMPDFAPDYSPGWE</sequence>
<dbReference type="InterPro" id="IPR011583">
    <property type="entry name" value="Chitinase_II/V-like_cat"/>
</dbReference>
<dbReference type="Gene3D" id="3.20.20.80">
    <property type="entry name" value="Glycosidases"/>
    <property type="match status" value="1"/>
</dbReference>
<keyword evidence="8" id="KW-0624">Polysaccharide degradation</keyword>
<dbReference type="SUPFAM" id="SSF54556">
    <property type="entry name" value="Chitinase insertion domain"/>
    <property type="match status" value="1"/>
</dbReference>
<comment type="catalytic activity">
    <reaction evidence="1">
        <text>Random endo-hydrolysis of N-acetyl-beta-D-glucosaminide (1-&gt;4)-beta-linkages in chitin and chitodextrins.</text>
        <dbReference type="EC" id="3.2.1.14"/>
    </reaction>
</comment>
<evidence type="ECO:0000256" key="6">
    <source>
        <dbReference type="ARBA" id="ARBA00023277"/>
    </source>
</evidence>
<dbReference type="InterPro" id="IPR001223">
    <property type="entry name" value="Glyco_hydro18_cat"/>
</dbReference>
<evidence type="ECO:0000256" key="5">
    <source>
        <dbReference type="ARBA" id="ARBA00023024"/>
    </source>
</evidence>
<dbReference type="GeneID" id="63705802"/>
<organism evidence="11 12">
    <name type="scientific">Penicillium patulum</name>
    <name type="common">Penicillium griseofulvum</name>
    <dbReference type="NCBI Taxonomy" id="5078"/>
    <lineage>
        <taxon>Eukaryota</taxon>
        <taxon>Fungi</taxon>
        <taxon>Dikarya</taxon>
        <taxon>Ascomycota</taxon>
        <taxon>Pezizomycotina</taxon>
        <taxon>Eurotiomycetes</taxon>
        <taxon>Eurotiomycetidae</taxon>
        <taxon>Eurotiales</taxon>
        <taxon>Aspergillaceae</taxon>
        <taxon>Penicillium</taxon>
    </lineage>
</organism>
<dbReference type="PROSITE" id="PS01095">
    <property type="entry name" value="GH18_1"/>
    <property type="match status" value="1"/>
</dbReference>
<dbReference type="OrthoDB" id="73875at2759"/>
<dbReference type="GO" id="GO:0008061">
    <property type="term" value="F:chitin binding"/>
    <property type="evidence" value="ECO:0007669"/>
    <property type="project" value="InterPro"/>
</dbReference>
<dbReference type="EC" id="3.2.1.14" evidence="3"/>
<dbReference type="RefSeq" id="XP_040647455.1">
    <property type="nucleotide sequence ID" value="XM_040790502.1"/>
</dbReference>